<sequence>MERRVSASQIDELLDFLESHPSLAKGSVGLGGRSKQTIERKWDELAICMNAHGTGATKNGQRWRRYCIDLKHRVKSRAAQYRQDATGIGGGHANVESSSKVDRRIMAILGQAPIFGDTEHQVPFGDFIVQPVVIVEEQIENISEPCPSKSAVQPAPEMEPKIETPSGATSPLSRRPTKKRRLSPRYHKRINKDWVIELEEKRVEAEGKLLSAALVMAEASRIQAEASRMQAEASRMQAEVALMQMKIAQEMSPNMSKLIEILKK</sequence>
<dbReference type="EMBL" id="CAKOFQ010007163">
    <property type="protein sequence ID" value="CAH1993044.1"/>
    <property type="molecule type" value="Genomic_DNA"/>
</dbReference>
<name>A0A9P0PNW2_ACAOB</name>
<protein>
    <recommendedName>
        <fullName evidence="4">Regulatory protein zeste</fullName>
    </recommendedName>
</protein>
<organism evidence="2 3">
    <name type="scientific">Acanthoscelides obtectus</name>
    <name type="common">Bean weevil</name>
    <name type="synonym">Bruchus obtectus</name>
    <dbReference type="NCBI Taxonomy" id="200917"/>
    <lineage>
        <taxon>Eukaryota</taxon>
        <taxon>Metazoa</taxon>
        <taxon>Ecdysozoa</taxon>
        <taxon>Arthropoda</taxon>
        <taxon>Hexapoda</taxon>
        <taxon>Insecta</taxon>
        <taxon>Pterygota</taxon>
        <taxon>Neoptera</taxon>
        <taxon>Endopterygota</taxon>
        <taxon>Coleoptera</taxon>
        <taxon>Polyphaga</taxon>
        <taxon>Cucujiformia</taxon>
        <taxon>Chrysomeloidea</taxon>
        <taxon>Chrysomelidae</taxon>
        <taxon>Bruchinae</taxon>
        <taxon>Bruchini</taxon>
        <taxon>Acanthoscelides</taxon>
    </lineage>
</organism>
<evidence type="ECO:0000313" key="3">
    <source>
        <dbReference type="Proteomes" id="UP001152888"/>
    </source>
</evidence>
<dbReference type="Proteomes" id="UP001152888">
    <property type="component" value="Unassembled WGS sequence"/>
</dbReference>
<feature type="region of interest" description="Disordered" evidence="1">
    <location>
        <begin position="145"/>
        <end position="182"/>
    </location>
</feature>
<comment type="caution">
    <text evidence="2">The sequence shown here is derived from an EMBL/GenBank/DDBJ whole genome shotgun (WGS) entry which is preliminary data.</text>
</comment>
<evidence type="ECO:0008006" key="4">
    <source>
        <dbReference type="Google" id="ProtNLM"/>
    </source>
</evidence>
<proteinExistence type="predicted"/>
<dbReference type="AlphaFoldDB" id="A0A9P0PNW2"/>
<dbReference type="OrthoDB" id="6778529at2759"/>
<reference evidence="2" key="1">
    <citation type="submission" date="2022-03" db="EMBL/GenBank/DDBJ databases">
        <authorList>
            <person name="Sayadi A."/>
        </authorList>
    </citation>
    <scope>NUCLEOTIDE SEQUENCE</scope>
</reference>
<gene>
    <name evidence="2" type="ORF">ACAOBT_LOCUS21245</name>
</gene>
<accession>A0A9P0PNW2</accession>
<keyword evidence="3" id="KW-1185">Reference proteome</keyword>
<evidence type="ECO:0000313" key="2">
    <source>
        <dbReference type="EMBL" id="CAH1993044.1"/>
    </source>
</evidence>
<evidence type="ECO:0000256" key="1">
    <source>
        <dbReference type="SAM" id="MobiDB-lite"/>
    </source>
</evidence>